<dbReference type="RefSeq" id="WP_343905341.1">
    <property type="nucleotide sequence ID" value="NZ_BAAAJE010000002.1"/>
</dbReference>
<dbReference type="PANTHER" id="PTHR39168">
    <property type="entry name" value="TRANSCRIPTIONAL REGULATOR-RELATED"/>
    <property type="match status" value="1"/>
</dbReference>
<dbReference type="PROSITE" id="PS50987">
    <property type="entry name" value="HTH_ARSR_2"/>
    <property type="match status" value="1"/>
</dbReference>
<evidence type="ECO:0000313" key="2">
    <source>
        <dbReference type="EMBL" id="GAA1128304.1"/>
    </source>
</evidence>
<dbReference type="Pfam" id="PF12840">
    <property type="entry name" value="HTH_20"/>
    <property type="match status" value="1"/>
</dbReference>
<name>A0ABP4ERY8_9ACTN</name>
<gene>
    <name evidence="2" type="ORF">GCM10009606_04910</name>
</gene>
<dbReference type="EMBL" id="BAAAJE010000002">
    <property type="protein sequence ID" value="GAA1128304.1"/>
    <property type="molecule type" value="Genomic_DNA"/>
</dbReference>
<sequence length="228" mass="23570">MHDTDLAAVGALIGDPSRARMLDALMGGRALAAGELATIAGIGASTASEHLARLREGGLVDVVAQGRHRYYRIAGPDVGAALEALSHVAPPRPVRSLRQAGHAQALAFARTCYDHLAGVCGVALHDALLAHDWLTPAYDVTPVGAAGLAGWGVDVAAARAGRRSFARPCLDWTERRPHLAGSLAAGITDGLVRRGWFVRRAVDSRALLLTDAGRAGLAELGADLGSSA</sequence>
<proteinExistence type="predicted"/>
<dbReference type="PANTHER" id="PTHR39168:SF1">
    <property type="entry name" value="TRANSCRIPTIONAL REGULATORY PROTEIN"/>
    <property type="match status" value="1"/>
</dbReference>
<keyword evidence="3" id="KW-1185">Reference proteome</keyword>
<dbReference type="InterPro" id="IPR036390">
    <property type="entry name" value="WH_DNA-bd_sf"/>
</dbReference>
<dbReference type="SUPFAM" id="SSF46785">
    <property type="entry name" value="Winged helix' DNA-binding domain"/>
    <property type="match status" value="1"/>
</dbReference>
<protein>
    <submittedName>
        <fullName evidence="2">Helix-turn-helix transcriptional regulator</fullName>
    </submittedName>
</protein>
<comment type="caution">
    <text evidence="2">The sequence shown here is derived from an EMBL/GenBank/DDBJ whole genome shotgun (WGS) entry which is preliminary data.</text>
</comment>
<dbReference type="InterPro" id="IPR001845">
    <property type="entry name" value="HTH_ArsR_DNA-bd_dom"/>
</dbReference>
<dbReference type="InterPro" id="IPR036388">
    <property type="entry name" value="WH-like_DNA-bd_sf"/>
</dbReference>
<dbReference type="Gene3D" id="1.10.10.10">
    <property type="entry name" value="Winged helix-like DNA-binding domain superfamily/Winged helix DNA-binding domain"/>
    <property type="match status" value="1"/>
</dbReference>
<dbReference type="PRINTS" id="PR00778">
    <property type="entry name" value="HTHARSR"/>
</dbReference>
<dbReference type="SMART" id="SM00418">
    <property type="entry name" value="HTH_ARSR"/>
    <property type="match status" value="1"/>
</dbReference>
<dbReference type="InterPro" id="IPR011991">
    <property type="entry name" value="ArsR-like_HTH"/>
</dbReference>
<organism evidence="2 3">
    <name type="scientific">Nocardioides aquiterrae</name>
    <dbReference type="NCBI Taxonomy" id="203799"/>
    <lineage>
        <taxon>Bacteria</taxon>
        <taxon>Bacillati</taxon>
        <taxon>Actinomycetota</taxon>
        <taxon>Actinomycetes</taxon>
        <taxon>Propionibacteriales</taxon>
        <taxon>Nocardioidaceae</taxon>
        <taxon>Nocardioides</taxon>
    </lineage>
</organism>
<dbReference type="InterPro" id="IPR052543">
    <property type="entry name" value="HTH_Metal-responsive_Reg"/>
</dbReference>
<dbReference type="NCBIfam" id="NF033788">
    <property type="entry name" value="HTH_metalloreg"/>
    <property type="match status" value="1"/>
</dbReference>
<feature type="domain" description="HTH arsR-type" evidence="1">
    <location>
        <begin position="1"/>
        <end position="93"/>
    </location>
</feature>
<dbReference type="Proteomes" id="UP001499979">
    <property type="component" value="Unassembled WGS sequence"/>
</dbReference>
<evidence type="ECO:0000313" key="3">
    <source>
        <dbReference type="Proteomes" id="UP001499979"/>
    </source>
</evidence>
<reference evidence="3" key="1">
    <citation type="journal article" date="2019" name="Int. J. Syst. Evol. Microbiol.">
        <title>The Global Catalogue of Microorganisms (GCM) 10K type strain sequencing project: providing services to taxonomists for standard genome sequencing and annotation.</title>
        <authorList>
            <consortium name="The Broad Institute Genomics Platform"/>
            <consortium name="The Broad Institute Genome Sequencing Center for Infectious Disease"/>
            <person name="Wu L."/>
            <person name="Ma J."/>
        </authorList>
    </citation>
    <scope>NUCLEOTIDE SEQUENCE [LARGE SCALE GENOMIC DNA]</scope>
    <source>
        <strain evidence="3">JCM 11813</strain>
    </source>
</reference>
<evidence type="ECO:0000259" key="1">
    <source>
        <dbReference type="PROSITE" id="PS50987"/>
    </source>
</evidence>
<dbReference type="CDD" id="cd00090">
    <property type="entry name" value="HTH_ARSR"/>
    <property type="match status" value="1"/>
</dbReference>
<accession>A0ABP4ERY8</accession>